<name>A0ABW6S8D2_9NOCA</name>
<proteinExistence type="predicted"/>
<dbReference type="Gene3D" id="3.10.450.50">
    <property type="match status" value="1"/>
</dbReference>
<dbReference type="InterPro" id="IPR009959">
    <property type="entry name" value="Cyclase_SnoaL-like"/>
</dbReference>
<protein>
    <submittedName>
        <fullName evidence="1">Ester cyclase</fullName>
    </submittedName>
</protein>
<accession>A0ABW6S8D2</accession>
<evidence type="ECO:0000313" key="1">
    <source>
        <dbReference type="EMBL" id="MFF3572546.1"/>
    </source>
</evidence>
<dbReference type="EMBL" id="JBIAQY010000014">
    <property type="protein sequence ID" value="MFF3572546.1"/>
    <property type="molecule type" value="Genomic_DNA"/>
</dbReference>
<gene>
    <name evidence="1" type="ORF">ACFYXQ_32735</name>
</gene>
<keyword evidence="2" id="KW-1185">Reference proteome</keyword>
<dbReference type="PANTHER" id="PTHR38436:SF1">
    <property type="entry name" value="ESTER CYCLASE"/>
    <property type="match status" value="1"/>
</dbReference>
<dbReference type="RefSeq" id="WP_040832274.1">
    <property type="nucleotide sequence ID" value="NZ_JBIAQY010000014.1"/>
</dbReference>
<dbReference type="PANTHER" id="PTHR38436">
    <property type="entry name" value="POLYKETIDE CYCLASE SNOAL-LIKE DOMAIN"/>
    <property type="match status" value="1"/>
</dbReference>
<dbReference type="Proteomes" id="UP001601992">
    <property type="component" value="Unassembled WGS sequence"/>
</dbReference>
<evidence type="ECO:0000313" key="2">
    <source>
        <dbReference type="Proteomes" id="UP001601992"/>
    </source>
</evidence>
<organism evidence="1 2">
    <name type="scientific">Nocardia jiangxiensis</name>
    <dbReference type="NCBI Taxonomy" id="282685"/>
    <lineage>
        <taxon>Bacteria</taxon>
        <taxon>Bacillati</taxon>
        <taxon>Actinomycetota</taxon>
        <taxon>Actinomycetes</taxon>
        <taxon>Mycobacteriales</taxon>
        <taxon>Nocardiaceae</taxon>
        <taxon>Nocardia</taxon>
    </lineage>
</organism>
<dbReference type="InterPro" id="IPR032710">
    <property type="entry name" value="NTF2-like_dom_sf"/>
</dbReference>
<dbReference type="Pfam" id="PF07366">
    <property type="entry name" value="SnoaL"/>
    <property type="match status" value="1"/>
</dbReference>
<dbReference type="SUPFAM" id="SSF54427">
    <property type="entry name" value="NTF2-like"/>
    <property type="match status" value="1"/>
</dbReference>
<comment type="caution">
    <text evidence="1">The sequence shown here is derived from an EMBL/GenBank/DDBJ whole genome shotgun (WGS) entry which is preliminary data.</text>
</comment>
<sequence>MTDHTARRALIANAWHHAWDRGDLDAFDALLSPRYQRHGAHGPAQDRDTFKASVLTTRAAFPDLTTTIDDIVLEQDSAAIRWHSTGSHTGEFLGIPTTGRRVEVSGATFARFEDDRITEEFVTWDPRTLLSALGIISLGQD</sequence>
<reference evidence="1 2" key="1">
    <citation type="submission" date="2024-10" db="EMBL/GenBank/DDBJ databases">
        <title>The Natural Products Discovery Center: Release of the First 8490 Sequenced Strains for Exploring Actinobacteria Biosynthetic Diversity.</title>
        <authorList>
            <person name="Kalkreuter E."/>
            <person name="Kautsar S.A."/>
            <person name="Yang D."/>
            <person name="Bader C.D."/>
            <person name="Teijaro C.N."/>
            <person name="Fluegel L."/>
            <person name="Davis C.M."/>
            <person name="Simpson J.R."/>
            <person name="Lauterbach L."/>
            <person name="Steele A.D."/>
            <person name="Gui C."/>
            <person name="Meng S."/>
            <person name="Li G."/>
            <person name="Viehrig K."/>
            <person name="Ye F."/>
            <person name="Su P."/>
            <person name="Kiefer A.F."/>
            <person name="Nichols A."/>
            <person name="Cepeda A.J."/>
            <person name="Yan W."/>
            <person name="Fan B."/>
            <person name="Jiang Y."/>
            <person name="Adhikari A."/>
            <person name="Zheng C.-J."/>
            <person name="Schuster L."/>
            <person name="Cowan T.M."/>
            <person name="Smanski M.J."/>
            <person name="Chevrette M.G."/>
            <person name="De Carvalho L.P.S."/>
            <person name="Shen B."/>
        </authorList>
    </citation>
    <scope>NUCLEOTIDE SEQUENCE [LARGE SCALE GENOMIC DNA]</scope>
    <source>
        <strain evidence="1 2">NPDC002593</strain>
    </source>
</reference>